<evidence type="ECO:0000256" key="1">
    <source>
        <dbReference type="ARBA" id="ARBA00022884"/>
    </source>
</evidence>
<comment type="caution">
    <text evidence="5">The sequence shown here is derived from an EMBL/GenBank/DDBJ whole genome shotgun (WGS) entry which is preliminary data.</text>
</comment>
<evidence type="ECO:0000259" key="4">
    <source>
        <dbReference type="PROSITE" id="PS50102"/>
    </source>
</evidence>
<dbReference type="FunFam" id="3.30.70.330:FF:000388">
    <property type="entry name" value="RNA-binding protein 24-B isoform X1"/>
    <property type="match status" value="1"/>
</dbReference>
<feature type="region of interest" description="Disordered" evidence="3">
    <location>
        <begin position="90"/>
        <end position="126"/>
    </location>
</feature>
<dbReference type="Proteomes" id="UP001314170">
    <property type="component" value="Unassembled WGS sequence"/>
</dbReference>
<dbReference type="Gene3D" id="3.30.70.330">
    <property type="match status" value="1"/>
</dbReference>
<proteinExistence type="predicted"/>
<dbReference type="InterPro" id="IPR012677">
    <property type="entry name" value="Nucleotide-bd_a/b_plait_sf"/>
</dbReference>
<feature type="region of interest" description="Disordered" evidence="3">
    <location>
        <begin position="229"/>
        <end position="268"/>
    </location>
</feature>
<dbReference type="PANTHER" id="PTHR11176">
    <property type="entry name" value="BOULE-RELATED"/>
    <property type="match status" value="1"/>
</dbReference>
<dbReference type="AlphaFoldDB" id="A0AAV1S8E4"/>
<accession>A0AAV1S8E4</accession>
<evidence type="ECO:0000256" key="2">
    <source>
        <dbReference type="PROSITE-ProRule" id="PRU00176"/>
    </source>
</evidence>
<evidence type="ECO:0000313" key="6">
    <source>
        <dbReference type="Proteomes" id="UP001314170"/>
    </source>
</evidence>
<dbReference type="InterPro" id="IPR035979">
    <property type="entry name" value="RBD_domain_sf"/>
</dbReference>
<dbReference type="PRINTS" id="PR00049">
    <property type="entry name" value="WILMSTUMOUR"/>
</dbReference>
<dbReference type="InterPro" id="IPR000504">
    <property type="entry name" value="RRM_dom"/>
</dbReference>
<name>A0AAV1S8E4_9ROSI</name>
<gene>
    <name evidence="5" type="ORF">DCAF_LOCUS19842</name>
</gene>
<dbReference type="CDD" id="cd12384">
    <property type="entry name" value="RRM_RBM24_RBM38_like"/>
    <property type="match status" value="1"/>
</dbReference>
<protein>
    <recommendedName>
        <fullName evidence="4">RRM domain-containing protein</fullName>
    </recommendedName>
</protein>
<dbReference type="SMART" id="SM00360">
    <property type="entry name" value="RRM"/>
    <property type="match status" value="1"/>
</dbReference>
<feature type="compositionally biased region" description="Low complexity" evidence="3">
    <location>
        <begin position="244"/>
        <end position="266"/>
    </location>
</feature>
<organism evidence="5 6">
    <name type="scientific">Dovyalis caffra</name>
    <dbReference type="NCBI Taxonomy" id="77055"/>
    <lineage>
        <taxon>Eukaryota</taxon>
        <taxon>Viridiplantae</taxon>
        <taxon>Streptophyta</taxon>
        <taxon>Embryophyta</taxon>
        <taxon>Tracheophyta</taxon>
        <taxon>Spermatophyta</taxon>
        <taxon>Magnoliopsida</taxon>
        <taxon>eudicotyledons</taxon>
        <taxon>Gunneridae</taxon>
        <taxon>Pentapetalae</taxon>
        <taxon>rosids</taxon>
        <taxon>fabids</taxon>
        <taxon>Malpighiales</taxon>
        <taxon>Salicaceae</taxon>
        <taxon>Flacourtieae</taxon>
        <taxon>Dovyalis</taxon>
    </lineage>
</organism>
<dbReference type="EMBL" id="CAWUPB010001173">
    <property type="protein sequence ID" value="CAK7347158.1"/>
    <property type="molecule type" value="Genomic_DNA"/>
</dbReference>
<dbReference type="PANTHER" id="PTHR11176:SF23">
    <property type="entry name" value="RNA-BINDING (RRM_RBD_RNP MOTIFS) FAMILY PROTEIN"/>
    <property type="match status" value="1"/>
</dbReference>
<keyword evidence="6" id="KW-1185">Reference proteome</keyword>
<dbReference type="SUPFAM" id="SSF54928">
    <property type="entry name" value="RNA-binding domain, RBD"/>
    <property type="match status" value="1"/>
</dbReference>
<sequence length="329" mass="35628">MAYPHYRSQFGDTTFTKVFVGGLAWETPTEEMHRYFEQFGKILEAVIITDKNTGKSKGYGFVTFRDPESARRACAEPNPVIDGRRANCNIASLGRPRPSPPRGRPQGGSPYQRSAPPGAPSYSGVAAPFPPPAPLAPPPPPPVLYPHYGYPTYTPEYGYHQALYNTQVQQPAQYYHQIYGTSSSTMGPPYYYGYSLQAPRGTLSAPQAPRIPGPSYLYYPASMEGSFSSFPSPTIQPTRHPFPSSSTSDSTTPQHTTTETETGAVTSEKELEAAKVRGIDGSGLGLLLWQRSTTVAMVGGVAVAMIDVSSRGGLIWYLGKEEGGNTLGQ</sequence>
<dbReference type="GO" id="GO:0003723">
    <property type="term" value="F:RNA binding"/>
    <property type="evidence" value="ECO:0007669"/>
    <property type="project" value="UniProtKB-UniRule"/>
</dbReference>
<feature type="domain" description="RRM" evidence="4">
    <location>
        <begin position="16"/>
        <end position="96"/>
    </location>
</feature>
<dbReference type="PROSITE" id="PS50102">
    <property type="entry name" value="RRM"/>
    <property type="match status" value="1"/>
</dbReference>
<evidence type="ECO:0000256" key="3">
    <source>
        <dbReference type="SAM" id="MobiDB-lite"/>
    </source>
</evidence>
<dbReference type="Pfam" id="PF00076">
    <property type="entry name" value="RRM_1"/>
    <property type="match status" value="1"/>
</dbReference>
<evidence type="ECO:0000313" key="5">
    <source>
        <dbReference type="EMBL" id="CAK7347158.1"/>
    </source>
</evidence>
<reference evidence="5 6" key="1">
    <citation type="submission" date="2024-01" db="EMBL/GenBank/DDBJ databases">
        <authorList>
            <person name="Waweru B."/>
        </authorList>
    </citation>
    <scope>NUCLEOTIDE SEQUENCE [LARGE SCALE GENOMIC DNA]</scope>
</reference>
<keyword evidence="1 2" id="KW-0694">RNA-binding</keyword>